<proteinExistence type="predicted"/>
<dbReference type="InterPro" id="IPR020795">
    <property type="entry name" value="ORC3"/>
</dbReference>
<dbReference type="Proteomes" id="UP000008837">
    <property type="component" value="Unassembled WGS sequence"/>
</dbReference>
<dbReference type="OMA" id="RETYWER"/>
<organism evidence="3 4">
    <name type="scientific">Malassezia globosa (strain ATCC MYA-4612 / CBS 7966)</name>
    <name type="common">Dandruff-associated fungus</name>
    <dbReference type="NCBI Taxonomy" id="425265"/>
    <lineage>
        <taxon>Eukaryota</taxon>
        <taxon>Fungi</taxon>
        <taxon>Dikarya</taxon>
        <taxon>Basidiomycota</taxon>
        <taxon>Ustilaginomycotina</taxon>
        <taxon>Malasseziomycetes</taxon>
        <taxon>Malasseziales</taxon>
        <taxon>Malasseziaceae</taxon>
        <taxon>Malassezia</taxon>
    </lineage>
</organism>
<dbReference type="RefSeq" id="XP_001730456.1">
    <property type="nucleotide sequence ID" value="XM_001730404.1"/>
</dbReference>
<dbReference type="Pfam" id="PF18137">
    <property type="entry name" value="WHD_ORC"/>
    <property type="match status" value="1"/>
</dbReference>
<dbReference type="GO" id="GO:0031261">
    <property type="term" value="C:DNA replication preinitiation complex"/>
    <property type="evidence" value="ECO:0007669"/>
    <property type="project" value="TreeGrafter"/>
</dbReference>
<dbReference type="GeneID" id="5854763"/>
<dbReference type="EMBL" id="AAYY01000008">
    <property type="protein sequence ID" value="EDP43242.1"/>
    <property type="molecule type" value="Genomic_DNA"/>
</dbReference>
<evidence type="ECO:0000259" key="2">
    <source>
        <dbReference type="Pfam" id="PF18137"/>
    </source>
</evidence>
<evidence type="ECO:0000313" key="3">
    <source>
        <dbReference type="EMBL" id="EDP43242.1"/>
    </source>
</evidence>
<dbReference type="InterPro" id="IPR040855">
    <property type="entry name" value="ORC_WH_C"/>
</dbReference>
<dbReference type="GO" id="GO:0005664">
    <property type="term" value="C:nuclear origin of replication recognition complex"/>
    <property type="evidence" value="ECO:0007669"/>
    <property type="project" value="InterPro"/>
</dbReference>
<feature type="region of interest" description="Disordered" evidence="1">
    <location>
        <begin position="672"/>
        <end position="699"/>
    </location>
</feature>
<comment type="caution">
    <text evidence="3">The sequence shown here is derived from an EMBL/GenBank/DDBJ whole genome shotgun (WGS) entry which is preliminary data.</text>
</comment>
<dbReference type="OrthoDB" id="10265211at2759"/>
<keyword evidence="4" id="KW-1185">Reference proteome</keyword>
<feature type="compositionally biased region" description="Basic and acidic residues" evidence="1">
    <location>
        <begin position="672"/>
        <end position="686"/>
    </location>
</feature>
<reference evidence="3 4" key="1">
    <citation type="journal article" date="2007" name="Proc. Natl. Acad. Sci. U.S.A.">
        <title>Dandruff-associated Malassezia genomes reveal convergent and divergent virulence traits shared with plant and human fungal pathogens.</title>
        <authorList>
            <person name="Xu J."/>
            <person name="Saunders C.W."/>
            <person name="Hu P."/>
            <person name="Grant R.A."/>
            <person name="Boekhout T."/>
            <person name="Kuramae E.E."/>
            <person name="Kronstad J.W."/>
            <person name="Deangelis Y.M."/>
            <person name="Reeder N.L."/>
            <person name="Johnstone K.R."/>
            <person name="Leland M."/>
            <person name="Fieno A.M."/>
            <person name="Begley W.M."/>
            <person name="Sun Y."/>
            <person name="Lacey M.P."/>
            <person name="Chaudhary T."/>
            <person name="Keough T."/>
            <person name="Chu L."/>
            <person name="Sears R."/>
            <person name="Yuan B."/>
            <person name="Dawson T.L.Jr."/>
        </authorList>
    </citation>
    <scope>NUCLEOTIDE SEQUENCE [LARGE SCALE GENOMIC DNA]</scope>
    <source>
        <strain evidence="4">ATCC MYA-4612 / CBS 7966</strain>
    </source>
</reference>
<dbReference type="PANTHER" id="PTHR12748">
    <property type="entry name" value="ORIGIN RECOGNITION COMPLEX SUBUNIT 3"/>
    <property type="match status" value="1"/>
</dbReference>
<dbReference type="GO" id="GO:0006270">
    <property type="term" value="P:DNA replication initiation"/>
    <property type="evidence" value="ECO:0007669"/>
    <property type="project" value="TreeGrafter"/>
</dbReference>
<dbReference type="STRING" id="425265.A8Q2W2"/>
<name>A8Q2W2_MALGO</name>
<dbReference type="GO" id="GO:0003688">
    <property type="term" value="F:DNA replication origin binding"/>
    <property type="evidence" value="ECO:0007669"/>
    <property type="project" value="TreeGrafter"/>
</dbReference>
<feature type="domain" description="Origin recognition complex subunit 3 winged helix C-terminal" evidence="2">
    <location>
        <begin position="578"/>
        <end position="734"/>
    </location>
</feature>
<evidence type="ECO:0000313" key="4">
    <source>
        <dbReference type="Proteomes" id="UP000008837"/>
    </source>
</evidence>
<dbReference type="InParanoid" id="A8Q2W2"/>
<dbReference type="KEGG" id="mgl:MGL_2252"/>
<evidence type="ECO:0000256" key="1">
    <source>
        <dbReference type="SAM" id="MobiDB-lite"/>
    </source>
</evidence>
<protein>
    <recommendedName>
        <fullName evidence="2">Origin recognition complex subunit 3 winged helix C-terminal domain-containing protein</fullName>
    </recommendedName>
</protein>
<dbReference type="AlphaFoldDB" id="A8Q2W2"/>
<gene>
    <name evidence="3" type="ORF">MGL_2252</name>
</gene>
<accession>A8Q2W2</accession>
<sequence length="744" mass="82358">MYERDHIPAQQRSKAFETTWECALKRMRALVHKLYEPSVARLRERLSVGRSLLVPATILDLSGSATYEALPAWLSDELAQSERITVHLMPAHCANLAHALAAFVAQIIQYIPSTPELLRMSQGYEPNDLALIPALFSAADRALPQIVLLVHEVQTFPVAVMNDALAAILTWSELTCPAPSLHILLSYTAPLPALPRVKKLSDVNQSGPSSAASTTAHVSAGSEADIATEAWHTYLLTERVRSCLDVSTVSFPDKSTFWEDVLCVFFAEPVSGLWLGRSLFELVRRRFWHTSPSWDAAAQCIRLSYVEHFRARPLSAFVHEFPDIDALHQHWTAEMLAHMRVTLFSSYMHTQRMSSRMRMLAHDDRALVSALSGLQSDMVVCMTHRAVALATVREMLRLLHMTGVYGTKLGLSACTALALEWLPPYTDWDASRTAVNALTATTPTSQQVQALLNHLCSTLNQAQVTQLVDGLRQRLNDIAASLDVGAAAVVRMICSDLELAHQQQRPLKRVRSELGAIAMTMAAETDASDASDAGRAVLAEWVTSTWQKATEAPSDLGLAIWTYDFAEPVSCALDGAARATVLLALDAPTDMLASMTAAACTASGQREQSEQAPWLELDDHISEVDELRRVHRDLNCASIPDVCRLYALYKDTSKFINLADWYDAFAQSLEGDERRREQQRRQRDGQEAPPCTDASDSVVTSPQMRFSLAVNELAYMGLLGPSSRKVEHLSRLVWDLPVNGMDEM</sequence>
<dbReference type="GO" id="GO:0005656">
    <property type="term" value="C:nuclear pre-replicative complex"/>
    <property type="evidence" value="ECO:0007669"/>
    <property type="project" value="TreeGrafter"/>
</dbReference>
<dbReference type="VEuPathDB" id="FungiDB:MGL_2252"/>
<dbReference type="PANTHER" id="PTHR12748:SF0">
    <property type="entry name" value="ORIGIN RECOGNITION COMPLEX SUBUNIT 3"/>
    <property type="match status" value="1"/>
</dbReference>